<reference evidence="3" key="1">
    <citation type="submission" date="2025-08" db="UniProtKB">
        <authorList>
            <consortium name="RefSeq"/>
        </authorList>
    </citation>
    <scope>IDENTIFICATION</scope>
    <source>
        <tissue evidence="3">Muscle</tissue>
    </source>
</reference>
<gene>
    <name evidence="3" type="primary">LOC112062664</name>
</gene>
<proteinExistence type="predicted"/>
<organism evidence="2 3">
    <name type="scientific">Physeter macrocephalus</name>
    <name type="common">Sperm whale</name>
    <name type="synonym">Physeter catodon</name>
    <dbReference type="NCBI Taxonomy" id="9755"/>
    <lineage>
        <taxon>Eukaryota</taxon>
        <taxon>Metazoa</taxon>
        <taxon>Chordata</taxon>
        <taxon>Craniata</taxon>
        <taxon>Vertebrata</taxon>
        <taxon>Euteleostomi</taxon>
        <taxon>Mammalia</taxon>
        <taxon>Eutheria</taxon>
        <taxon>Laurasiatheria</taxon>
        <taxon>Artiodactyla</taxon>
        <taxon>Whippomorpha</taxon>
        <taxon>Cetacea</taxon>
        <taxon>Odontoceti</taxon>
        <taxon>Physeteridae</taxon>
        <taxon>Physeter</taxon>
    </lineage>
</organism>
<protein>
    <submittedName>
        <fullName evidence="3">Uncharacterized protein</fullName>
    </submittedName>
</protein>
<name>A0A2Y9S4A2_PHYMC</name>
<dbReference type="Proteomes" id="UP000248484">
    <property type="component" value="Chromosome 20"/>
</dbReference>
<dbReference type="InParanoid" id="A0A2Y9S4A2"/>
<dbReference type="RefSeq" id="XP_023973421.1">
    <property type="nucleotide sequence ID" value="XM_024117653.3"/>
</dbReference>
<evidence type="ECO:0000256" key="1">
    <source>
        <dbReference type="SAM" id="MobiDB-lite"/>
    </source>
</evidence>
<feature type="region of interest" description="Disordered" evidence="1">
    <location>
        <begin position="217"/>
        <end position="277"/>
    </location>
</feature>
<dbReference type="AlphaFoldDB" id="A0A2Y9S4A2"/>
<dbReference type="GeneID" id="112062664"/>
<keyword evidence="2" id="KW-1185">Reference proteome</keyword>
<accession>A0A2Y9S4A2</accession>
<evidence type="ECO:0000313" key="3">
    <source>
        <dbReference type="RefSeq" id="XP_023973421.1"/>
    </source>
</evidence>
<evidence type="ECO:0000313" key="2">
    <source>
        <dbReference type="Proteomes" id="UP000248484"/>
    </source>
</evidence>
<sequence length="327" mass="35632">MSQAMGRMRDCTRSGWAVFPEDGGEAPWRLRARAWGWLVCGRKTFPARAPAGKKGLCPLLAAPRLPFPPPRTVFAHLLRSIQTEEKPLEWIWMARKRRCAPTPLHSLAPPQITFLSPGCPPSTREFRSHSGMRFLRGASYNGAQPGLRPASGLLPTITKRPMQLAISHLLGFSHHKSQAEPWPRMERPPLSLATIRVVTCVEETCVWPTHKRFADEANRRGDAGRSRVDAPRPAGIPSAPPVGASRGSRRKWPPGKSSTTATGPGRNGSPRLPGCSNGRPIGRGIAFPCEGGWGGPGVPHSQCLLASPSGPYPMQRERNLGIRAYGI</sequence>
<feature type="compositionally biased region" description="Basic and acidic residues" evidence="1">
    <location>
        <begin position="217"/>
        <end position="230"/>
    </location>
</feature>
<dbReference type="KEGG" id="pcad:112062664"/>